<feature type="region of interest" description="Disordered" evidence="1">
    <location>
        <begin position="1"/>
        <end position="47"/>
    </location>
</feature>
<protein>
    <submittedName>
        <fullName evidence="2">Uncharacterized protein</fullName>
    </submittedName>
</protein>
<gene>
    <name evidence="2" type="ORF">Taro_013696</name>
</gene>
<evidence type="ECO:0000256" key="1">
    <source>
        <dbReference type="SAM" id="MobiDB-lite"/>
    </source>
</evidence>
<reference evidence="2" key="1">
    <citation type="submission" date="2017-07" db="EMBL/GenBank/DDBJ databases">
        <title>Taro Niue Genome Assembly and Annotation.</title>
        <authorList>
            <person name="Atibalentja N."/>
            <person name="Keating K."/>
            <person name="Fields C.J."/>
        </authorList>
    </citation>
    <scope>NUCLEOTIDE SEQUENCE</scope>
    <source>
        <strain evidence="2">Niue_2</strain>
        <tissue evidence="2">Leaf</tissue>
    </source>
</reference>
<feature type="non-terminal residue" evidence="2">
    <location>
        <position position="1"/>
    </location>
</feature>
<keyword evidence="3" id="KW-1185">Reference proteome</keyword>
<sequence length="195" mass="21798">NPKKVGVEPEKYRDLSKPLAANLPEKPRKSPGINHGLPTRTPEINGFESTCRPGVRRSKVPSTVEIRTPDSRNSMSGFAFKIAPDADGFGKVKCTCSPKMESNTRETVKNARRVRCTSNARGCACARARALQARNGQNVGGPGKAHSRRFARPFELSSGVKHPKQVEMPRRINLRIKYGMEEFRHHKVYKTKCEE</sequence>
<evidence type="ECO:0000313" key="2">
    <source>
        <dbReference type="EMBL" id="MQL81250.1"/>
    </source>
</evidence>
<accession>A0A843UH85</accession>
<feature type="compositionally biased region" description="Basic and acidic residues" evidence="1">
    <location>
        <begin position="1"/>
        <end position="16"/>
    </location>
</feature>
<proteinExistence type="predicted"/>
<dbReference type="Proteomes" id="UP000652761">
    <property type="component" value="Unassembled WGS sequence"/>
</dbReference>
<feature type="non-terminal residue" evidence="2">
    <location>
        <position position="195"/>
    </location>
</feature>
<evidence type="ECO:0000313" key="3">
    <source>
        <dbReference type="Proteomes" id="UP000652761"/>
    </source>
</evidence>
<dbReference type="EMBL" id="NMUH01000555">
    <property type="protein sequence ID" value="MQL81250.1"/>
    <property type="molecule type" value="Genomic_DNA"/>
</dbReference>
<organism evidence="2 3">
    <name type="scientific">Colocasia esculenta</name>
    <name type="common">Wild taro</name>
    <name type="synonym">Arum esculentum</name>
    <dbReference type="NCBI Taxonomy" id="4460"/>
    <lineage>
        <taxon>Eukaryota</taxon>
        <taxon>Viridiplantae</taxon>
        <taxon>Streptophyta</taxon>
        <taxon>Embryophyta</taxon>
        <taxon>Tracheophyta</taxon>
        <taxon>Spermatophyta</taxon>
        <taxon>Magnoliopsida</taxon>
        <taxon>Liliopsida</taxon>
        <taxon>Araceae</taxon>
        <taxon>Aroideae</taxon>
        <taxon>Colocasieae</taxon>
        <taxon>Colocasia</taxon>
    </lineage>
</organism>
<comment type="caution">
    <text evidence="2">The sequence shown here is derived from an EMBL/GenBank/DDBJ whole genome shotgun (WGS) entry which is preliminary data.</text>
</comment>
<name>A0A843UH85_COLES</name>
<dbReference type="AlphaFoldDB" id="A0A843UH85"/>